<organism evidence="12 13">
    <name type="scientific">Candidatus Microbacterium phytovorans</name>
    <dbReference type="NCBI Taxonomy" id="3121374"/>
    <lineage>
        <taxon>Bacteria</taxon>
        <taxon>Bacillati</taxon>
        <taxon>Actinomycetota</taxon>
        <taxon>Actinomycetes</taxon>
        <taxon>Micrococcales</taxon>
        <taxon>Microbacteriaceae</taxon>
        <taxon>Microbacterium</taxon>
    </lineage>
</organism>
<protein>
    <recommendedName>
        <fullName evidence="4">Flagellar motor switch protein FliM</fullName>
    </recommendedName>
</protein>
<evidence type="ECO:0000256" key="7">
    <source>
        <dbReference type="ARBA" id="ARBA00022779"/>
    </source>
</evidence>
<proteinExistence type="inferred from homology"/>
<reference evidence="12" key="1">
    <citation type="submission" date="2023-03" db="EMBL/GenBank/DDBJ databases">
        <title>Andean soil-derived lignocellulolytic bacterial consortium as a source of novel taxa and putative plastic-active enzymes.</title>
        <authorList>
            <person name="Diaz-Garcia L."/>
            <person name="Chuvochina M."/>
            <person name="Feuerriegel G."/>
            <person name="Bunk B."/>
            <person name="Sproer C."/>
            <person name="Streit W.R."/>
            <person name="Rodriguez L.M."/>
            <person name="Overmann J."/>
            <person name="Jimenez D.J."/>
        </authorList>
    </citation>
    <scope>NUCLEOTIDE SEQUENCE</scope>
    <source>
        <strain evidence="12">MAG 4610</strain>
    </source>
</reference>
<evidence type="ECO:0000259" key="11">
    <source>
        <dbReference type="Pfam" id="PF01052"/>
    </source>
</evidence>
<sequence>MQIEDTVRVGDAAASPTAPERHDFGRPAALSREHTRALAAAFDAFARLWAMQLTSKARLRSHITVDRVTLETYDEYVSTVPTTTTLILCTDDGSEDRAIIEFPVSTALQWIVRMLGGDAAHTLDTRALTPIEFALLRSLMDETLGHLRGSLGGLLSEKLGVSAVQYNAAFAQIVSAQDLVVVARFSMRLGDRTEAASIALPAAVLLERLTDTTSTPHAAPDPDVVRRHVEETPVELVLRLATRSMRPDEVLDLAVGDILSLPHGEDRPLDLAVGEHVVASAAVGANGARLACVVTSSDLPRTLAEETA</sequence>
<dbReference type="SUPFAM" id="SSF101801">
    <property type="entry name" value="Surface presentation of antigens (SPOA)"/>
    <property type="match status" value="1"/>
</dbReference>
<feature type="region of interest" description="Disordered" evidence="10">
    <location>
        <begin position="1"/>
        <end position="26"/>
    </location>
</feature>
<keyword evidence="12" id="KW-0966">Cell projection</keyword>
<dbReference type="InterPro" id="IPR001689">
    <property type="entry name" value="Flag_FliM"/>
</dbReference>
<dbReference type="EMBL" id="CP119321">
    <property type="protein sequence ID" value="WEK13083.1"/>
    <property type="molecule type" value="Genomic_DNA"/>
</dbReference>
<dbReference type="GO" id="GO:0050918">
    <property type="term" value="P:positive chemotaxis"/>
    <property type="evidence" value="ECO:0007669"/>
    <property type="project" value="TreeGrafter"/>
</dbReference>
<dbReference type="SUPFAM" id="SSF103039">
    <property type="entry name" value="CheC-like"/>
    <property type="match status" value="1"/>
</dbReference>
<name>A0AAJ6B2E3_9MICO</name>
<gene>
    <name evidence="12" type="ORF">P0Y48_11490</name>
</gene>
<evidence type="ECO:0000313" key="13">
    <source>
        <dbReference type="Proteomes" id="UP001213972"/>
    </source>
</evidence>
<dbReference type="CDD" id="cd17908">
    <property type="entry name" value="FliM"/>
    <property type="match status" value="1"/>
</dbReference>
<evidence type="ECO:0000256" key="2">
    <source>
        <dbReference type="ARBA" id="ARBA00004202"/>
    </source>
</evidence>
<dbReference type="PANTHER" id="PTHR30034:SF6">
    <property type="entry name" value="YOP PROTEINS TRANSLOCATION PROTEIN Q"/>
    <property type="match status" value="1"/>
</dbReference>
<dbReference type="Pfam" id="PF02154">
    <property type="entry name" value="FliM"/>
    <property type="match status" value="1"/>
</dbReference>
<keyword evidence="12" id="KW-0969">Cilium</keyword>
<keyword evidence="7" id="KW-0283">Flagellar rotation</keyword>
<dbReference type="Gene3D" id="3.40.1550.10">
    <property type="entry name" value="CheC-like"/>
    <property type="match status" value="1"/>
</dbReference>
<dbReference type="PANTHER" id="PTHR30034">
    <property type="entry name" value="FLAGELLAR MOTOR SWITCH PROTEIN FLIM"/>
    <property type="match status" value="1"/>
</dbReference>
<evidence type="ECO:0000256" key="10">
    <source>
        <dbReference type="SAM" id="MobiDB-lite"/>
    </source>
</evidence>
<comment type="similarity">
    <text evidence="3">Belongs to the FliM family.</text>
</comment>
<dbReference type="GO" id="GO:0009425">
    <property type="term" value="C:bacterial-type flagellum basal body"/>
    <property type="evidence" value="ECO:0007669"/>
    <property type="project" value="UniProtKB-SubCell"/>
</dbReference>
<accession>A0AAJ6B2E3</accession>
<dbReference type="GO" id="GO:0005886">
    <property type="term" value="C:plasma membrane"/>
    <property type="evidence" value="ECO:0007669"/>
    <property type="project" value="UniProtKB-SubCell"/>
</dbReference>
<comment type="subcellular location">
    <subcellularLocation>
        <location evidence="1">Bacterial flagellum basal body</location>
    </subcellularLocation>
    <subcellularLocation>
        <location evidence="2">Cell membrane</location>
        <topology evidence="2">Peripheral membrane protein</topology>
    </subcellularLocation>
</comment>
<evidence type="ECO:0000256" key="3">
    <source>
        <dbReference type="ARBA" id="ARBA00011049"/>
    </source>
</evidence>
<dbReference type="GO" id="GO:0071978">
    <property type="term" value="P:bacterial-type flagellum-dependent swarming motility"/>
    <property type="evidence" value="ECO:0007669"/>
    <property type="project" value="TreeGrafter"/>
</dbReference>
<feature type="domain" description="Flagellar motor switch protein FliN-like C-terminal" evidence="11">
    <location>
        <begin position="228"/>
        <end position="296"/>
    </location>
</feature>
<evidence type="ECO:0000256" key="1">
    <source>
        <dbReference type="ARBA" id="ARBA00004117"/>
    </source>
</evidence>
<dbReference type="AlphaFoldDB" id="A0AAJ6B2E3"/>
<evidence type="ECO:0000256" key="4">
    <source>
        <dbReference type="ARBA" id="ARBA00021898"/>
    </source>
</evidence>
<evidence type="ECO:0000256" key="8">
    <source>
        <dbReference type="ARBA" id="ARBA00023136"/>
    </source>
</evidence>
<keyword evidence="6" id="KW-0145">Chemotaxis</keyword>
<dbReference type="InterPro" id="IPR028976">
    <property type="entry name" value="CheC-like_sf"/>
</dbReference>
<dbReference type="InterPro" id="IPR001543">
    <property type="entry name" value="FliN-like_C"/>
</dbReference>
<keyword evidence="12" id="KW-0282">Flagellum</keyword>
<dbReference type="Proteomes" id="UP001213972">
    <property type="component" value="Chromosome"/>
</dbReference>
<evidence type="ECO:0000313" key="12">
    <source>
        <dbReference type="EMBL" id="WEK13083.1"/>
    </source>
</evidence>
<keyword evidence="5" id="KW-1003">Cell membrane</keyword>
<dbReference type="GO" id="GO:0003774">
    <property type="term" value="F:cytoskeletal motor activity"/>
    <property type="evidence" value="ECO:0007669"/>
    <property type="project" value="InterPro"/>
</dbReference>
<evidence type="ECO:0000256" key="6">
    <source>
        <dbReference type="ARBA" id="ARBA00022500"/>
    </source>
</evidence>
<dbReference type="Gene3D" id="2.30.330.10">
    <property type="entry name" value="SpoA-like"/>
    <property type="match status" value="1"/>
</dbReference>
<dbReference type="Pfam" id="PF01052">
    <property type="entry name" value="FliMN_C"/>
    <property type="match status" value="1"/>
</dbReference>
<dbReference type="InterPro" id="IPR036429">
    <property type="entry name" value="SpoA-like_sf"/>
</dbReference>
<keyword evidence="9" id="KW-0975">Bacterial flagellum</keyword>
<keyword evidence="8" id="KW-0472">Membrane</keyword>
<evidence type="ECO:0000256" key="9">
    <source>
        <dbReference type="ARBA" id="ARBA00023143"/>
    </source>
</evidence>
<evidence type="ECO:0000256" key="5">
    <source>
        <dbReference type="ARBA" id="ARBA00022475"/>
    </source>
</evidence>